<dbReference type="PROSITE" id="PS50109">
    <property type="entry name" value="HIS_KIN"/>
    <property type="match status" value="1"/>
</dbReference>
<keyword evidence="7" id="KW-0902">Two-component regulatory system</keyword>
<dbReference type="Pfam" id="PF02518">
    <property type="entry name" value="HATPase_c"/>
    <property type="match status" value="1"/>
</dbReference>
<dbReference type="InterPro" id="IPR005467">
    <property type="entry name" value="His_kinase_dom"/>
</dbReference>
<evidence type="ECO:0000256" key="3">
    <source>
        <dbReference type="ARBA" id="ARBA00022679"/>
    </source>
</evidence>
<comment type="catalytic activity">
    <reaction evidence="1">
        <text>ATP + protein L-histidine = ADP + protein N-phospho-L-histidine.</text>
        <dbReference type="EC" id="2.7.13.3"/>
    </reaction>
</comment>
<protein>
    <recommendedName>
        <fullName evidence="2">histidine kinase</fullName>
        <ecNumber evidence="2">2.7.13.3</ecNumber>
    </recommendedName>
</protein>
<proteinExistence type="predicted"/>
<sequence length="318" mass="33765">MIPPRTRKGMMLPPALLDLLPLGVVLCDADGELVHASPRALALLDVADAATVMSALQAGDFESAAQVPLRVTRHELGDPHQTLYLIEDRSAEVSAANLRDDAWRVMSHDLRSPLGAILTLTESVADGTLPPDPQTLQQVGHYAELALARADGVLRLLRADALRSEQFEAVSLQQIAWEASDACYAAARDRAISVRVDADAAGDDALVGGDVDALRRALTHLLENAILHGPAGQSVALTVADCDTHWRIAVHDSGHGPDATALSVLTGAQRIGRPRGLGLAFVRRVADRHGARIHCARGADGFTVGLELPKWAAEHAQA</sequence>
<dbReference type="Gene3D" id="1.10.287.130">
    <property type="match status" value="1"/>
</dbReference>
<keyword evidence="4" id="KW-0547">Nucleotide-binding</keyword>
<dbReference type="EC" id="2.7.13.3" evidence="2"/>
<evidence type="ECO:0000256" key="7">
    <source>
        <dbReference type="ARBA" id="ARBA00023012"/>
    </source>
</evidence>
<keyword evidence="10" id="KW-1185">Reference proteome</keyword>
<dbReference type="EMBL" id="CP071060">
    <property type="protein sequence ID" value="QSI76889.1"/>
    <property type="molecule type" value="Genomic_DNA"/>
</dbReference>
<dbReference type="RefSeq" id="WP_206254479.1">
    <property type="nucleotide sequence ID" value="NZ_CP071060.1"/>
</dbReference>
<dbReference type="Proteomes" id="UP000663570">
    <property type="component" value="Chromosome"/>
</dbReference>
<keyword evidence="3" id="KW-0808">Transferase</keyword>
<evidence type="ECO:0000256" key="2">
    <source>
        <dbReference type="ARBA" id="ARBA00012438"/>
    </source>
</evidence>
<accession>A0ABX7M631</accession>
<reference evidence="9 10" key="1">
    <citation type="submission" date="2021-02" db="EMBL/GenBank/DDBJ databases">
        <title>Niveibacterium changnyeongensis HC41.</title>
        <authorList>
            <person name="Kang M."/>
        </authorList>
    </citation>
    <scope>NUCLEOTIDE SEQUENCE [LARGE SCALE GENOMIC DNA]</scope>
    <source>
        <strain evidence="9 10">HC41</strain>
    </source>
</reference>
<keyword evidence="6" id="KW-0067">ATP-binding</keyword>
<dbReference type="InterPro" id="IPR003661">
    <property type="entry name" value="HisK_dim/P_dom"/>
</dbReference>
<evidence type="ECO:0000313" key="10">
    <source>
        <dbReference type="Proteomes" id="UP000663570"/>
    </source>
</evidence>
<dbReference type="SUPFAM" id="SSF47384">
    <property type="entry name" value="Homodimeric domain of signal transducing histidine kinase"/>
    <property type="match status" value="1"/>
</dbReference>
<evidence type="ECO:0000313" key="9">
    <source>
        <dbReference type="EMBL" id="QSI76889.1"/>
    </source>
</evidence>
<dbReference type="Gene3D" id="3.30.565.10">
    <property type="entry name" value="Histidine kinase-like ATPase, C-terminal domain"/>
    <property type="match status" value="1"/>
</dbReference>
<name>A0ABX7M631_9RHOO</name>
<keyword evidence="5 9" id="KW-0418">Kinase</keyword>
<evidence type="ECO:0000256" key="1">
    <source>
        <dbReference type="ARBA" id="ARBA00000085"/>
    </source>
</evidence>
<evidence type="ECO:0000256" key="6">
    <source>
        <dbReference type="ARBA" id="ARBA00022840"/>
    </source>
</evidence>
<dbReference type="CDD" id="cd00075">
    <property type="entry name" value="HATPase"/>
    <property type="match status" value="1"/>
</dbReference>
<dbReference type="PANTHER" id="PTHR42878:SF7">
    <property type="entry name" value="SENSOR HISTIDINE KINASE GLRK"/>
    <property type="match status" value="1"/>
</dbReference>
<evidence type="ECO:0000256" key="5">
    <source>
        <dbReference type="ARBA" id="ARBA00022777"/>
    </source>
</evidence>
<gene>
    <name evidence="9" type="ORF">JY500_20975</name>
</gene>
<evidence type="ECO:0000256" key="4">
    <source>
        <dbReference type="ARBA" id="ARBA00022741"/>
    </source>
</evidence>
<evidence type="ECO:0000259" key="8">
    <source>
        <dbReference type="PROSITE" id="PS50109"/>
    </source>
</evidence>
<dbReference type="GO" id="GO:0016301">
    <property type="term" value="F:kinase activity"/>
    <property type="evidence" value="ECO:0007669"/>
    <property type="project" value="UniProtKB-KW"/>
</dbReference>
<dbReference type="CDD" id="cd00082">
    <property type="entry name" value="HisKA"/>
    <property type="match status" value="1"/>
</dbReference>
<dbReference type="InterPro" id="IPR036890">
    <property type="entry name" value="HATPase_C_sf"/>
</dbReference>
<dbReference type="SMART" id="SM00387">
    <property type="entry name" value="HATPase_c"/>
    <property type="match status" value="1"/>
</dbReference>
<dbReference type="SUPFAM" id="SSF55874">
    <property type="entry name" value="ATPase domain of HSP90 chaperone/DNA topoisomerase II/histidine kinase"/>
    <property type="match status" value="1"/>
</dbReference>
<dbReference type="InterPro" id="IPR050351">
    <property type="entry name" value="BphY/WalK/GraS-like"/>
</dbReference>
<dbReference type="InterPro" id="IPR003594">
    <property type="entry name" value="HATPase_dom"/>
</dbReference>
<feature type="domain" description="Histidine kinase" evidence="8">
    <location>
        <begin position="105"/>
        <end position="312"/>
    </location>
</feature>
<dbReference type="InterPro" id="IPR036097">
    <property type="entry name" value="HisK_dim/P_sf"/>
</dbReference>
<dbReference type="PANTHER" id="PTHR42878">
    <property type="entry name" value="TWO-COMPONENT HISTIDINE KINASE"/>
    <property type="match status" value="1"/>
</dbReference>
<organism evidence="9 10">
    <name type="scientific">Niveibacterium microcysteis</name>
    <dbReference type="NCBI Taxonomy" id="2811415"/>
    <lineage>
        <taxon>Bacteria</taxon>
        <taxon>Pseudomonadati</taxon>
        <taxon>Pseudomonadota</taxon>
        <taxon>Betaproteobacteria</taxon>
        <taxon>Rhodocyclales</taxon>
        <taxon>Rhodocyclaceae</taxon>
        <taxon>Niveibacterium</taxon>
    </lineage>
</organism>